<gene>
    <name evidence="2" type="ORF">HDE68_003520</name>
</gene>
<comment type="caution">
    <text evidence="2">The sequence shown here is derived from an EMBL/GenBank/DDBJ whole genome shotgun (WGS) entry which is preliminary data.</text>
</comment>
<organism evidence="2 3">
    <name type="scientific">Pedobacter cryoconitis</name>
    <dbReference type="NCBI Taxonomy" id="188932"/>
    <lineage>
        <taxon>Bacteria</taxon>
        <taxon>Pseudomonadati</taxon>
        <taxon>Bacteroidota</taxon>
        <taxon>Sphingobacteriia</taxon>
        <taxon>Sphingobacteriales</taxon>
        <taxon>Sphingobacteriaceae</taxon>
        <taxon>Pedobacter</taxon>
    </lineage>
</organism>
<proteinExistence type="predicted"/>
<evidence type="ECO:0000313" key="3">
    <source>
        <dbReference type="Proteomes" id="UP000537204"/>
    </source>
</evidence>
<dbReference type="AlphaFoldDB" id="A0A7W8ZPF2"/>
<accession>A0A7W8ZPF2</accession>
<dbReference type="RefSeq" id="WP_183883463.1">
    <property type="nucleotide sequence ID" value="NZ_JACHCE010000005.1"/>
</dbReference>
<evidence type="ECO:0000256" key="1">
    <source>
        <dbReference type="SAM" id="Phobius"/>
    </source>
</evidence>
<dbReference type="EMBL" id="JACHCE010000005">
    <property type="protein sequence ID" value="MBB5637605.1"/>
    <property type="molecule type" value="Genomic_DNA"/>
</dbReference>
<evidence type="ECO:0000313" key="2">
    <source>
        <dbReference type="EMBL" id="MBB5637605.1"/>
    </source>
</evidence>
<name>A0A7W8ZPF2_9SPHI</name>
<keyword evidence="1" id="KW-0472">Membrane</keyword>
<dbReference type="Proteomes" id="UP000537204">
    <property type="component" value="Unassembled WGS sequence"/>
</dbReference>
<keyword evidence="1" id="KW-0812">Transmembrane</keyword>
<protein>
    <submittedName>
        <fullName evidence="2">Uncharacterized protein</fullName>
    </submittedName>
</protein>
<sequence length="350" mass="40606">MFEEYKIELLDFYRQRKIGNQLSDNLENVQRWKLRNECLRIFAEKNTNKDQEIIKAFFDPSGEFNDPVRSIEKVGLDKFRPLISFLLEGKNIRDDASVKLLAWLMDFDSYQEWKSKKGMAIIVPPIVEPPVVEPPSVELPTVNSPVIVDPGTVVNPPVNAPVDISEVRNPLQKILDKIIERPLSIKITTIICITFLGVGGFFSMGITTDTIRQPLADEKCMYWTGSHYEPVKCDEKIKNVTIIPINLRTLNSLKKIDLTDTLTRYSLGKVWYSKIDGKREFFTDSGAHPMNPYKKLRPLSKYILSNYISYYRYLLTYLKWTVCLIVFVVLLMVCIIYLLREQKKKRHSLN</sequence>
<feature type="transmembrane region" description="Helical" evidence="1">
    <location>
        <begin position="317"/>
        <end position="339"/>
    </location>
</feature>
<reference evidence="2 3" key="1">
    <citation type="submission" date="2020-08" db="EMBL/GenBank/DDBJ databases">
        <title>Genomic Encyclopedia of Type Strains, Phase IV (KMG-V): Genome sequencing to study the core and pangenomes of soil and plant-associated prokaryotes.</title>
        <authorList>
            <person name="Whitman W."/>
        </authorList>
    </citation>
    <scope>NUCLEOTIDE SEQUENCE [LARGE SCALE GENOMIC DNA]</scope>
    <source>
        <strain evidence="2 3">S3M1</strain>
    </source>
</reference>
<keyword evidence="1" id="KW-1133">Transmembrane helix</keyword>